<comment type="caution">
    <text evidence="3">The sequence shown here is derived from an EMBL/GenBank/DDBJ whole genome shotgun (WGS) entry which is preliminary data.</text>
</comment>
<dbReference type="EMBL" id="MQVM01000082">
    <property type="protein sequence ID" value="ONH70586.1"/>
    <property type="molecule type" value="Genomic_DNA"/>
</dbReference>
<dbReference type="Proteomes" id="UP000189274">
    <property type="component" value="Unassembled WGS sequence"/>
</dbReference>
<dbReference type="AlphaFoldDB" id="A0A1V2LF94"/>
<proteinExistence type="predicted"/>
<accession>A0A1V2LF94</accession>
<protein>
    <submittedName>
        <fullName evidence="3">Uncharacterized protein</fullName>
    </submittedName>
</protein>
<reference evidence="5" key="1">
    <citation type="journal article" date="2017" name="Genome Announc.">
        <title>Genome sequences of Cyberlindnera fabianii 65, Pichia kudriavzevii 129, and Saccharomyces cerevisiae 131 isolated from fermented masau fruits in Zimbabwe.</title>
        <authorList>
            <person name="van Rijswijck I.M.H."/>
            <person name="Derks M.F.L."/>
            <person name="Abee T."/>
            <person name="de Ridder D."/>
            <person name="Smid E.J."/>
        </authorList>
    </citation>
    <scope>NUCLEOTIDE SEQUENCE [LARGE SCALE GENOMIC DNA]</scope>
    <source>
        <strain evidence="5">129</strain>
    </source>
</reference>
<feature type="chain" id="PRO_5015070921" evidence="1">
    <location>
        <begin position="17"/>
        <end position="44"/>
    </location>
</feature>
<sequence>MVNWLLIIYHTPCMCCAPIVSMIKVQKLVDLKPQLFRRNTEIHR</sequence>
<reference evidence="3" key="2">
    <citation type="submission" date="2017-01" db="EMBL/GenBank/DDBJ databases">
        <authorList>
            <person name="Mah S.A."/>
            <person name="Swanson W.J."/>
            <person name="Moy G.W."/>
            <person name="Vacquier V.D."/>
        </authorList>
    </citation>
    <scope>NUCLEOTIDE SEQUENCE [LARGE SCALE GENOMIC DNA]</scope>
    <source>
        <strain evidence="3">129</strain>
    </source>
</reference>
<evidence type="ECO:0000313" key="3">
    <source>
        <dbReference type="EMBL" id="ONH70449.1"/>
    </source>
</evidence>
<feature type="signal peptide" evidence="1">
    <location>
        <begin position="1"/>
        <end position="16"/>
    </location>
</feature>
<dbReference type="EMBL" id="MQVM01000156">
    <property type="protein sequence ID" value="ONH70314.1"/>
    <property type="molecule type" value="Genomic_DNA"/>
</dbReference>
<organism evidence="3 5">
    <name type="scientific">Pichia kudriavzevii</name>
    <name type="common">Yeast</name>
    <name type="synonym">Issatchenkia orientalis</name>
    <dbReference type="NCBI Taxonomy" id="4909"/>
    <lineage>
        <taxon>Eukaryota</taxon>
        <taxon>Fungi</taxon>
        <taxon>Dikarya</taxon>
        <taxon>Ascomycota</taxon>
        <taxon>Saccharomycotina</taxon>
        <taxon>Pichiomycetes</taxon>
        <taxon>Pichiales</taxon>
        <taxon>Pichiaceae</taxon>
        <taxon>Pichia</taxon>
    </lineage>
</organism>
<evidence type="ECO:0000256" key="1">
    <source>
        <dbReference type="SAM" id="SignalP"/>
    </source>
</evidence>
<evidence type="ECO:0000313" key="5">
    <source>
        <dbReference type="Proteomes" id="UP000189274"/>
    </source>
</evidence>
<keyword evidence="1" id="KW-0732">Signal</keyword>
<dbReference type="EMBL" id="MQVM01000110">
    <property type="protein sequence ID" value="ONH70449.1"/>
    <property type="molecule type" value="Genomic_DNA"/>
</dbReference>
<gene>
    <name evidence="4" type="ORF">BOH78_5122</name>
    <name evidence="3" type="ORF">BOH78_5210</name>
    <name evidence="2" type="ORF">BOH78_5319</name>
</gene>
<name>A0A1V2LF94_PICKU</name>
<evidence type="ECO:0000313" key="4">
    <source>
        <dbReference type="EMBL" id="ONH70586.1"/>
    </source>
</evidence>
<evidence type="ECO:0000313" key="2">
    <source>
        <dbReference type="EMBL" id="ONH70314.1"/>
    </source>
</evidence>